<evidence type="ECO:0000313" key="3">
    <source>
        <dbReference type="Proteomes" id="UP000054538"/>
    </source>
</evidence>
<sequence length="158" mass="17185">MRCSALQTYPAIKDARSHAVIHAAESWMRLGLSTPKKTYKSAEFVPSSADEDSDSAEKEVQTKQLVVQPATRGNSATGKLALENIGSKGYSVYDPKEPRKKIGEVIKVKPRQPGEIDDGAVFIIGQRSMPAPKLTQKQFGELGEAITTLETQNVALVE</sequence>
<dbReference type="HOGENOM" id="CLU_101867_0_0_1"/>
<protein>
    <submittedName>
        <fullName evidence="2">Uncharacterized protein</fullName>
    </submittedName>
</protein>
<dbReference type="Proteomes" id="UP000054538">
    <property type="component" value="Unassembled WGS sequence"/>
</dbReference>
<gene>
    <name evidence="2" type="ORF">PAXRUDRAFT_21683</name>
</gene>
<organism evidence="2 3">
    <name type="scientific">Paxillus rubicundulus Ve08.2h10</name>
    <dbReference type="NCBI Taxonomy" id="930991"/>
    <lineage>
        <taxon>Eukaryota</taxon>
        <taxon>Fungi</taxon>
        <taxon>Dikarya</taxon>
        <taxon>Basidiomycota</taxon>
        <taxon>Agaricomycotina</taxon>
        <taxon>Agaricomycetes</taxon>
        <taxon>Agaricomycetidae</taxon>
        <taxon>Boletales</taxon>
        <taxon>Paxilineae</taxon>
        <taxon>Paxillaceae</taxon>
        <taxon>Paxillus</taxon>
    </lineage>
</organism>
<proteinExistence type="predicted"/>
<dbReference type="AlphaFoldDB" id="A0A0D0CPG1"/>
<feature type="region of interest" description="Disordered" evidence="1">
    <location>
        <begin position="43"/>
        <end position="63"/>
    </location>
</feature>
<reference evidence="2 3" key="1">
    <citation type="submission" date="2014-04" db="EMBL/GenBank/DDBJ databases">
        <authorList>
            <consortium name="DOE Joint Genome Institute"/>
            <person name="Kuo A."/>
            <person name="Kohler A."/>
            <person name="Jargeat P."/>
            <person name="Nagy L.G."/>
            <person name="Floudas D."/>
            <person name="Copeland A."/>
            <person name="Barry K.W."/>
            <person name="Cichocki N."/>
            <person name="Veneault-Fourrey C."/>
            <person name="LaButti K."/>
            <person name="Lindquist E.A."/>
            <person name="Lipzen A."/>
            <person name="Lundell T."/>
            <person name="Morin E."/>
            <person name="Murat C."/>
            <person name="Sun H."/>
            <person name="Tunlid A."/>
            <person name="Henrissat B."/>
            <person name="Grigoriev I.V."/>
            <person name="Hibbett D.S."/>
            <person name="Martin F."/>
            <person name="Nordberg H.P."/>
            <person name="Cantor M.N."/>
            <person name="Hua S.X."/>
        </authorList>
    </citation>
    <scope>NUCLEOTIDE SEQUENCE [LARGE SCALE GENOMIC DNA]</scope>
    <source>
        <strain evidence="2 3">Ve08.2h10</strain>
    </source>
</reference>
<dbReference type="EMBL" id="KN830536">
    <property type="protein sequence ID" value="KIK72696.1"/>
    <property type="molecule type" value="Genomic_DNA"/>
</dbReference>
<name>A0A0D0CPG1_9AGAM</name>
<evidence type="ECO:0000256" key="1">
    <source>
        <dbReference type="SAM" id="MobiDB-lite"/>
    </source>
</evidence>
<reference evidence="3" key="2">
    <citation type="submission" date="2015-01" db="EMBL/GenBank/DDBJ databases">
        <title>Evolutionary Origins and Diversification of the Mycorrhizal Mutualists.</title>
        <authorList>
            <consortium name="DOE Joint Genome Institute"/>
            <consortium name="Mycorrhizal Genomics Consortium"/>
            <person name="Kohler A."/>
            <person name="Kuo A."/>
            <person name="Nagy L.G."/>
            <person name="Floudas D."/>
            <person name="Copeland A."/>
            <person name="Barry K.W."/>
            <person name="Cichocki N."/>
            <person name="Veneault-Fourrey C."/>
            <person name="LaButti K."/>
            <person name="Lindquist E.A."/>
            <person name="Lipzen A."/>
            <person name="Lundell T."/>
            <person name="Morin E."/>
            <person name="Murat C."/>
            <person name="Riley R."/>
            <person name="Ohm R."/>
            <person name="Sun H."/>
            <person name="Tunlid A."/>
            <person name="Henrissat B."/>
            <person name="Grigoriev I.V."/>
            <person name="Hibbett D.S."/>
            <person name="Martin F."/>
        </authorList>
    </citation>
    <scope>NUCLEOTIDE SEQUENCE [LARGE SCALE GENOMIC DNA]</scope>
    <source>
        <strain evidence="3">Ve08.2h10</strain>
    </source>
</reference>
<accession>A0A0D0CPG1</accession>
<dbReference type="OrthoDB" id="2673611at2759"/>
<dbReference type="InParanoid" id="A0A0D0CPG1"/>
<keyword evidence="3" id="KW-1185">Reference proteome</keyword>
<evidence type="ECO:0000313" key="2">
    <source>
        <dbReference type="EMBL" id="KIK72696.1"/>
    </source>
</evidence>